<evidence type="ECO:0000256" key="4">
    <source>
        <dbReference type="ARBA" id="ARBA00022827"/>
    </source>
</evidence>
<evidence type="ECO:0000256" key="3">
    <source>
        <dbReference type="ARBA" id="ARBA00022729"/>
    </source>
</evidence>
<evidence type="ECO:0000256" key="6">
    <source>
        <dbReference type="ARBA" id="ARBA00023180"/>
    </source>
</evidence>
<dbReference type="PANTHER" id="PTHR11552:SF201">
    <property type="entry name" value="GLUCOSE-METHANOL-CHOLINE OXIDOREDUCTASE N-TERMINAL DOMAIN-CONTAINING PROTEIN"/>
    <property type="match status" value="1"/>
</dbReference>
<dbReference type="SUPFAM" id="SSF54373">
    <property type="entry name" value="FAD-linked reductases, C-terminal domain"/>
    <property type="match status" value="1"/>
</dbReference>
<dbReference type="PANTHER" id="PTHR11552">
    <property type="entry name" value="GLUCOSE-METHANOL-CHOLINE GMC OXIDOREDUCTASE"/>
    <property type="match status" value="1"/>
</dbReference>
<evidence type="ECO:0000256" key="5">
    <source>
        <dbReference type="ARBA" id="ARBA00023002"/>
    </source>
</evidence>
<keyword evidence="4" id="KW-0274">FAD</keyword>
<reference evidence="8 9" key="1">
    <citation type="journal article" date="2019" name="Nat. Ecol. Evol.">
        <title>Megaphylogeny resolves global patterns of mushroom evolution.</title>
        <authorList>
            <person name="Varga T."/>
            <person name="Krizsan K."/>
            <person name="Foldi C."/>
            <person name="Dima B."/>
            <person name="Sanchez-Garcia M."/>
            <person name="Sanchez-Ramirez S."/>
            <person name="Szollosi G.J."/>
            <person name="Szarkandi J.G."/>
            <person name="Papp V."/>
            <person name="Albert L."/>
            <person name="Andreopoulos W."/>
            <person name="Angelini C."/>
            <person name="Antonin V."/>
            <person name="Barry K.W."/>
            <person name="Bougher N.L."/>
            <person name="Buchanan P."/>
            <person name="Buyck B."/>
            <person name="Bense V."/>
            <person name="Catcheside P."/>
            <person name="Chovatia M."/>
            <person name="Cooper J."/>
            <person name="Damon W."/>
            <person name="Desjardin D."/>
            <person name="Finy P."/>
            <person name="Geml J."/>
            <person name="Haridas S."/>
            <person name="Hughes K."/>
            <person name="Justo A."/>
            <person name="Karasinski D."/>
            <person name="Kautmanova I."/>
            <person name="Kiss B."/>
            <person name="Kocsube S."/>
            <person name="Kotiranta H."/>
            <person name="LaButti K.M."/>
            <person name="Lechner B.E."/>
            <person name="Liimatainen K."/>
            <person name="Lipzen A."/>
            <person name="Lukacs Z."/>
            <person name="Mihaltcheva S."/>
            <person name="Morgado L.N."/>
            <person name="Niskanen T."/>
            <person name="Noordeloos M.E."/>
            <person name="Ohm R.A."/>
            <person name="Ortiz-Santana B."/>
            <person name="Ovrebo C."/>
            <person name="Racz N."/>
            <person name="Riley R."/>
            <person name="Savchenko A."/>
            <person name="Shiryaev A."/>
            <person name="Soop K."/>
            <person name="Spirin V."/>
            <person name="Szebenyi C."/>
            <person name="Tomsovsky M."/>
            <person name="Tulloss R.E."/>
            <person name="Uehling J."/>
            <person name="Grigoriev I.V."/>
            <person name="Vagvolgyi C."/>
            <person name="Papp T."/>
            <person name="Martin F.M."/>
            <person name="Miettinen O."/>
            <person name="Hibbett D.S."/>
            <person name="Nagy L.G."/>
        </authorList>
    </citation>
    <scope>NUCLEOTIDE SEQUENCE [LARGE SCALE GENOMIC DNA]</scope>
    <source>
        <strain evidence="8 9">CBS 166.37</strain>
    </source>
</reference>
<evidence type="ECO:0000259" key="7">
    <source>
        <dbReference type="Pfam" id="PF05199"/>
    </source>
</evidence>
<dbReference type="GO" id="GO:0050660">
    <property type="term" value="F:flavin adenine dinucleotide binding"/>
    <property type="evidence" value="ECO:0007669"/>
    <property type="project" value="InterPro"/>
</dbReference>
<organism evidence="8 9">
    <name type="scientific">Crucibulum laeve</name>
    <dbReference type="NCBI Taxonomy" id="68775"/>
    <lineage>
        <taxon>Eukaryota</taxon>
        <taxon>Fungi</taxon>
        <taxon>Dikarya</taxon>
        <taxon>Basidiomycota</taxon>
        <taxon>Agaricomycotina</taxon>
        <taxon>Agaricomycetes</taxon>
        <taxon>Agaricomycetidae</taxon>
        <taxon>Agaricales</taxon>
        <taxon>Agaricineae</taxon>
        <taxon>Nidulariaceae</taxon>
        <taxon>Crucibulum</taxon>
    </lineage>
</organism>
<sequence>QSLIASLMHPLSRGSVHLASSNPSNALTINPNYFANDVDFDLMARILDFSLKICDTEPFSTAVQGFILPPSDVIENLQSTSNREEVLREYICQWCGPVSHPVGMAAMMPR</sequence>
<keyword evidence="3" id="KW-0732">Signal</keyword>
<dbReference type="Proteomes" id="UP000308652">
    <property type="component" value="Unassembled WGS sequence"/>
</dbReference>
<dbReference type="GO" id="GO:0016614">
    <property type="term" value="F:oxidoreductase activity, acting on CH-OH group of donors"/>
    <property type="evidence" value="ECO:0007669"/>
    <property type="project" value="InterPro"/>
</dbReference>
<keyword evidence="2" id="KW-0285">Flavoprotein</keyword>
<feature type="non-terminal residue" evidence="8">
    <location>
        <position position="1"/>
    </location>
</feature>
<dbReference type="EMBL" id="ML213832">
    <property type="protein sequence ID" value="TFK31197.1"/>
    <property type="molecule type" value="Genomic_DNA"/>
</dbReference>
<keyword evidence="9" id="KW-1185">Reference proteome</keyword>
<proteinExistence type="predicted"/>
<feature type="domain" description="Glucose-methanol-choline oxidoreductase C-terminal" evidence="7">
    <location>
        <begin position="10"/>
        <end position="109"/>
    </location>
</feature>
<protein>
    <recommendedName>
        <fullName evidence="7">Glucose-methanol-choline oxidoreductase C-terminal domain-containing protein</fullName>
    </recommendedName>
</protein>
<evidence type="ECO:0000313" key="8">
    <source>
        <dbReference type="EMBL" id="TFK31197.1"/>
    </source>
</evidence>
<dbReference type="Gene3D" id="3.30.560.10">
    <property type="entry name" value="Glucose Oxidase, domain 3"/>
    <property type="match status" value="1"/>
</dbReference>
<dbReference type="STRING" id="68775.A0A5C3LEC5"/>
<dbReference type="InterPro" id="IPR012132">
    <property type="entry name" value="GMC_OxRdtase"/>
</dbReference>
<keyword evidence="5" id="KW-0560">Oxidoreductase</keyword>
<name>A0A5C3LEC5_9AGAR</name>
<dbReference type="Pfam" id="PF05199">
    <property type="entry name" value="GMC_oxred_C"/>
    <property type="match status" value="1"/>
</dbReference>
<evidence type="ECO:0000256" key="2">
    <source>
        <dbReference type="ARBA" id="ARBA00022630"/>
    </source>
</evidence>
<dbReference type="OrthoDB" id="269227at2759"/>
<evidence type="ECO:0000256" key="1">
    <source>
        <dbReference type="ARBA" id="ARBA00001974"/>
    </source>
</evidence>
<gene>
    <name evidence="8" type="ORF">BDQ12DRAFT_619319</name>
</gene>
<evidence type="ECO:0000313" key="9">
    <source>
        <dbReference type="Proteomes" id="UP000308652"/>
    </source>
</evidence>
<dbReference type="AlphaFoldDB" id="A0A5C3LEC5"/>
<dbReference type="InterPro" id="IPR007867">
    <property type="entry name" value="GMC_OxRtase_C"/>
</dbReference>
<accession>A0A5C3LEC5</accession>
<keyword evidence="6" id="KW-0325">Glycoprotein</keyword>
<comment type="cofactor">
    <cofactor evidence="1">
        <name>FAD</name>
        <dbReference type="ChEBI" id="CHEBI:57692"/>
    </cofactor>
</comment>